<evidence type="ECO:0000256" key="1">
    <source>
        <dbReference type="ARBA" id="ARBA00022505"/>
    </source>
</evidence>
<keyword evidence="1" id="KW-0500">Molybdenum</keyword>
<name>A0ABP4UH32_9MICO</name>
<evidence type="ECO:0000313" key="4">
    <source>
        <dbReference type="EMBL" id="GAA1705541.1"/>
    </source>
</evidence>
<dbReference type="InterPro" id="IPR036856">
    <property type="entry name" value="Ald_Oxase/Xan_DH_a/b_sf"/>
</dbReference>
<dbReference type="Gene3D" id="3.90.1170.50">
    <property type="entry name" value="Aldehyde oxidase/xanthine dehydrogenase, a/b hammerhead"/>
    <property type="match status" value="1"/>
</dbReference>
<dbReference type="PANTHER" id="PTHR11908:SF132">
    <property type="entry name" value="ALDEHYDE OXIDASE 1-RELATED"/>
    <property type="match status" value="1"/>
</dbReference>
<sequence length="676" mass="70607">MTDSPWSPLDYTADLAPPDVLYAAPIPALSAGRVTAHNLSEIRGIAGVVLAVDSSADTFPMWSGVPHGGVPERRILTSHPKSAGDIVAALVADSPAALRQAVAATVVTIEPDRSAADRTVEGPRYGDAESVVRAALAAAPLSRSDTLRIGSGPNGALELPAALATWRGSCLQVTSTTQTPQPTAARLAELFALPANAVTVSPTRLGGGFGGKEEIILEPLAALLSRALEGRPVMAQLSRAHSQQLYRKHDASVTVQTGYDPSGRLIARWVDLTLECGAYLGHSPHVAANGLHAPLSLYEFTAVGGASVLHLDDSPVRAPFRGYGSAQVHAACEHQIDLIARELDIDPIEFRLRNLDANTGAAEHSLTDRTRLCLERLQHQLSTRGLDARRGVGVAVAANISSTTGGAEVDSAEARCLISPAGLVVDTGLIDMGQGILRAAAAVVAEECRIDPRLVTVTSMTTSDAPTDRGAFASRGAYVSLGAVALAARDVAAALEAHVLVEKGAPVDHLDSAGIHLRDGQLVRWSEAPSFNAHARFDAPDQAMAACAQAVVLAETTHAPPRPELVISVHDAGRVIDRSRADLQVQGGVLQGLGWALFEADEPLDDSLLRAGMATARDMPDVEVHFVEVPNPQSPIGARGLGEIPIVPTLAAVANAVFSLSDEPVRAVPLREGSSQ</sequence>
<organism evidence="4 5">
    <name type="scientific">Microbacterium sediminicola</name>
    <dbReference type="NCBI Taxonomy" id="415210"/>
    <lineage>
        <taxon>Bacteria</taxon>
        <taxon>Bacillati</taxon>
        <taxon>Actinomycetota</taxon>
        <taxon>Actinomycetes</taxon>
        <taxon>Micrococcales</taxon>
        <taxon>Microbacteriaceae</taxon>
        <taxon>Microbacterium</taxon>
    </lineage>
</organism>
<reference evidence="5" key="1">
    <citation type="journal article" date="2019" name="Int. J. Syst. Evol. Microbiol.">
        <title>The Global Catalogue of Microorganisms (GCM) 10K type strain sequencing project: providing services to taxonomists for standard genome sequencing and annotation.</title>
        <authorList>
            <consortium name="The Broad Institute Genomics Platform"/>
            <consortium name="The Broad Institute Genome Sequencing Center for Infectious Disease"/>
            <person name="Wu L."/>
            <person name="Ma J."/>
        </authorList>
    </citation>
    <scope>NUCLEOTIDE SEQUENCE [LARGE SCALE GENOMIC DNA]</scope>
    <source>
        <strain evidence="5">JCM 15577</strain>
    </source>
</reference>
<dbReference type="InterPro" id="IPR008274">
    <property type="entry name" value="AldOxase/xan_DH_MoCoBD1"/>
</dbReference>
<dbReference type="Proteomes" id="UP001501690">
    <property type="component" value="Unassembled WGS sequence"/>
</dbReference>
<dbReference type="SUPFAM" id="SSF54665">
    <property type="entry name" value="CO dehydrogenase molybdoprotein N-domain-like"/>
    <property type="match status" value="1"/>
</dbReference>
<dbReference type="Gene3D" id="3.30.365.10">
    <property type="entry name" value="Aldehyde oxidase/xanthine dehydrogenase, molybdopterin binding domain"/>
    <property type="match status" value="4"/>
</dbReference>
<comment type="caution">
    <text evidence="4">The sequence shown here is derived from an EMBL/GenBank/DDBJ whole genome shotgun (WGS) entry which is preliminary data.</text>
</comment>
<dbReference type="RefSeq" id="WP_344073011.1">
    <property type="nucleotide sequence ID" value="NZ_BAAAPL010000002.1"/>
</dbReference>
<dbReference type="Pfam" id="PF20256">
    <property type="entry name" value="MoCoBD_2"/>
    <property type="match status" value="1"/>
</dbReference>
<proteinExistence type="predicted"/>
<dbReference type="EMBL" id="BAAAPL010000002">
    <property type="protein sequence ID" value="GAA1705541.1"/>
    <property type="molecule type" value="Genomic_DNA"/>
</dbReference>
<accession>A0ABP4UH32</accession>
<gene>
    <name evidence="4" type="ORF">GCM10009808_24350</name>
</gene>
<dbReference type="PANTHER" id="PTHR11908">
    <property type="entry name" value="XANTHINE DEHYDROGENASE"/>
    <property type="match status" value="1"/>
</dbReference>
<dbReference type="InterPro" id="IPR016208">
    <property type="entry name" value="Ald_Oxase/xanthine_DH-like"/>
</dbReference>
<dbReference type="SUPFAM" id="SSF56003">
    <property type="entry name" value="Molybdenum cofactor-binding domain"/>
    <property type="match status" value="1"/>
</dbReference>
<dbReference type="InterPro" id="IPR037165">
    <property type="entry name" value="AldOxase/xan_DH_Mopterin-bd_sf"/>
</dbReference>
<keyword evidence="2" id="KW-0560">Oxidoreductase</keyword>
<evidence type="ECO:0000313" key="5">
    <source>
        <dbReference type="Proteomes" id="UP001501690"/>
    </source>
</evidence>
<dbReference type="InterPro" id="IPR046867">
    <property type="entry name" value="AldOxase/xan_DH_MoCoBD2"/>
</dbReference>
<dbReference type="SMART" id="SM01008">
    <property type="entry name" value="Ald_Xan_dh_C"/>
    <property type="match status" value="1"/>
</dbReference>
<keyword evidence="5" id="KW-1185">Reference proteome</keyword>
<feature type="domain" description="Aldehyde oxidase/xanthine dehydrogenase a/b hammerhead" evidence="3">
    <location>
        <begin position="11"/>
        <end position="113"/>
    </location>
</feature>
<dbReference type="InterPro" id="IPR000674">
    <property type="entry name" value="Ald_Oxase/Xan_DH_a/b"/>
</dbReference>
<evidence type="ECO:0000259" key="3">
    <source>
        <dbReference type="SMART" id="SM01008"/>
    </source>
</evidence>
<protein>
    <submittedName>
        <fullName evidence="4">Xanthine dehydrogenase family protein molybdopterin-binding subunit</fullName>
    </submittedName>
</protein>
<dbReference type="Pfam" id="PF02738">
    <property type="entry name" value="MoCoBD_1"/>
    <property type="match status" value="1"/>
</dbReference>
<evidence type="ECO:0000256" key="2">
    <source>
        <dbReference type="ARBA" id="ARBA00023002"/>
    </source>
</evidence>